<feature type="transmembrane region" description="Helical" evidence="7">
    <location>
        <begin position="447"/>
        <end position="468"/>
    </location>
</feature>
<evidence type="ECO:0000256" key="1">
    <source>
        <dbReference type="ARBA" id="ARBA00004141"/>
    </source>
</evidence>
<dbReference type="Proteomes" id="UP001201262">
    <property type="component" value="Unassembled WGS sequence"/>
</dbReference>
<evidence type="ECO:0000259" key="8">
    <source>
        <dbReference type="PROSITE" id="PS50850"/>
    </source>
</evidence>
<keyword evidence="2" id="KW-0813">Transport</keyword>
<name>A0AAD4PYI7_9EURO</name>
<dbReference type="PROSITE" id="PS50850">
    <property type="entry name" value="MFS"/>
    <property type="match status" value="1"/>
</dbReference>
<comment type="subcellular location">
    <subcellularLocation>
        <location evidence="1">Membrane</location>
        <topology evidence="1">Multi-pass membrane protein</topology>
    </subcellularLocation>
</comment>
<dbReference type="InterPro" id="IPR036259">
    <property type="entry name" value="MFS_trans_sf"/>
</dbReference>
<dbReference type="GO" id="GO:0016020">
    <property type="term" value="C:membrane"/>
    <property type="evidence" value="ECO:0007669"/>
    <property type="project" value="UniProtKB-SubCell"/>
</dbReference>
<dbReference type="PROSITE" id="PS00217">
    <property type="entry name" value="SUGAR_TRANSPORT_2"/>
    <property type="match status" value="1"/>
</dbReference>
<feature type="transmembrane region" description="Helical" evidence="7">
    <location>
        <begin position="96"/>
        <end position="115"/>
    </location>
</feature>
<proteinExistence type="predicted"/>
<dbReference type="GeneID" id="70242816"/>
<dbReference type="PANTHER" id="PTHR23511:SF34">
    <property type="entry name" value="SYNAPTIC VESICLE GLYCOPROTEIN 2"/>
    <property type="match status" value="1"/>
</dbReference>
<accession>A0AAD4PYI7</accession>
<evidence type="ECO:0000256" key="7">
    <source>
        <dbReference type="SAM" id="Phobius"/>
    </source>
</evidence>
<dbReference type="InterPro" id="IPR005829">
    <property type="entry name" value="Sugar_transporter_CS"/>
</dbReference>
<feature type="transmembrane region" description="Helical" evidence="7">
    <location>
        <begin position="193"/>
        <end position="217"/>
    </location>
</feature>
<dbReference type="EMBL" id="JAJTJA010000003">
    <property type="protein sequence ID" value="KAH8701555.1"/>
    <property type="molecule type" value="Genomic_DNA"/>
</dbReference>
<feature type="transmembrane region" description="Helical" evidence="7">
    <location>
        <begin position="237"/>
        <end position="256"/>
    </location>
</feature>
<keyword evidence="4 7" id="KW-1133">Transmembrane helix</keyword>
<dbReference type="SUPFAM" id="SSF103473">
    <property type="entry name" value="MFS general substrate transporter"/>
    <property type="match status" value="1"/>
</dbReference>
<feature type="domain" description="Major facilitator superfamily (MFS) profile" evidence="8">
    <location>
        <begin position="54"/>
        <end position="537"/>
    </location>
</feature>
<evidence type="ECO:0000256" key="6">
    <source>
        <dbReference type="SAM" id="MobiDB-lite"/>
    </source>
</evidence>
<dbReference type="RefSeq" id="XP_046074931.1">
    <property type="nucleotide sequence ID" value="XM_046212529.1"/>
</dbReference>
<dbReference type="InterPro" id="IPR020846">
    <property type="entry name" value="MFS_dom"/>
</dbReference>
<feature type="transmembrane region" description="Helical" evidence="7">
    <location>
        <begin position="122"/>
        <end position="139"/>
    </location>
</feature>
<evidence type="ECO:0000256" key="2">
    <source>
        <dbReference type="ARBA" id="ARBA00022448"/>
    </source>
</evidence>
<feature type="non-terminal residue" evidence="9">
    <location>
        <position position="1"/>
    </location>
</feature>
<dbReference type="PANTHER" id="PTHR23511">
    <property type="entry name" value="SYNAPTIC VESICLE GLYCOPROTEIN 2"/>
    <property type="match status" value="1"/>
</dbReference>
<organism evidence="9 10">
    <name type="scientific">Talaromyces proteolyticus</name>
    <dbReference type="NCBI Taxonomy" id="1131652"/>
    <lineage>
        <taxon>Eukaryota</taxon>
        <taxon>Fungi</taxon>
        <taxon>Dikarya</taxon>
        <taxon>Ascomycota</taxon>
        <taxon>Pezizomycotina</taxon>
        <taxon>Eurotiomycetes</taxon>
        <taxon>Eurotiomycetidae</taxon>
        <taxon>Eurotiales</taxon>
        <taxon>Trichocomaceae</taxon>
        <taxon>Talaromyces</taxon>
        <taxon>Talaromyces sect. Bacilispori</taxon>
    </lineage>
</organism>
<feature type="region of interest" description="Disordered" evidence="6">
    <location>
        <begin position="544"/>
        <end position="565"/>
    </location>
</feature>
<evidence type="ECO:0000256" key="5">
    <source>
        <dbReference type="ARBA" id="ARBA00023136"/>
    </source>
</evidence>
<dbReference type="InterPro" id="IPR005828">
    <property type="entry name" value="MFS_sugar_transport-like"/>
</dbReference>
<reference evidence="9" key="1">
    <citation type="submission" date="2021-12" db="EMBL/GenBank/DDBJ databases">
        <title>Convergent genome expansion in fungi linked to evolution of root-endophyte symbiosis.</title>
        <authorList>
            <consortium name="DOE Joint Genome Institute"/>
            <person name="Ke Y.-H."/>
            <person name="Bonito G."/>
            <person name="Liao H.-L."/>
            <person name="Looney B."/>
            <person name="Rojas-Flechas A."/>
            <person name="Nash J."/>
            <person name="Hameed K."/>
            <person name="Schadt C."/>
            <person name="Martin F."/>
            <person name="Crous P.W."/>
            <person name="Miettinen O."/>
            <person name="Magnuson J.K."/>
            <person name="Labbe J."/>
            <person name="Jacobson D."/>
            <person name="Doktycz M.J."/>
            <person name="Veneault-Fourrey C."/>
            <person name="Kuo A."/>
            <person name="Mondo S."/>
            <person name="Calhoun S."/>
            <person name="Riley R."/>
            <person name="Ohm R."/>
            <person name="LaButti K."/>
            <person name="Andreopoulos B."/>
            <person name="Pangilinan J."/>
            <person name="Nolan M."/>
            <person name="Tritt A."/>
            <person name="Clum A."/>
            <person name="Lipzen A."/>
            <person name="Daum C."/>
            <person name="Barry K."/>
            <person name="Grigoriev I.V."/>
            <person name="Vilgalys R."/>
        </authorList>
    </citation>
    <scope>NUCLEOTIDE SEQUENCE</scope>
    <source>
        <strain evidence="9">PMI_201</strain>
    </source>
</reference>
<dbReference type="GO" id="GO:0022857">
    <property type="term" value="F:transmembrane transporter activity"/>
    <property type="evidence" value="ECO:0007669"/>
    <property type="project" value="InterPro"/>
</dbReference>
<evidence type="ECO:0000256" key="4">
    <source>
        <dbReference type="ARBA" id="ARBA00022989"/>
    </source>
</evidence>
<dbReference type="AlphaFoldDB" id="A0AAD4PYI7"/>
<protein>
    <submittedName>
        <fullName evidence="9">Major facilitator superfamily domain-containing protein</fullName>
    </submittedName>
</protein>
<feature type="transmembrane region" description="Helical" evidence="7">
    <location>
        <begin position="151"/>
        <end position="172"/>
    </location>
</feature>
<dbReference type="Pfam" id="PF00083">
    <property type="entry name" value="Sugar_tr"/>
    <property type="match status" value="2"/>
</dbReference>
<feature type="transmembrane region" description="Helical" evidence="7">
    <location>
        <begin position="322"/>
        <end position="342"/>
    </location>
</feature>
<evidence type="ECO:0000256" key="3">
    <source>
        <dbReference type="ARBA" id="ARBA00022692"/>
    </source>
</evidence>
<comment type="caution">
    <text evidence="9">The sequence shown here is derived from an EMBL/GenBank/DDBJ whole genome shotgun (WGS) entry which is preliminary data.</text>
</comment>
<keyword evidence="3 7" id="KW-0812">Transmembrane</keyword>
<feature type="compositionally biased region" description="Polar residues" evidence="6">
    <location>
        <begin position="548"/>
        <end position="559"/>
    </location>
</feature>
<gene>
    <name evidence="9" type="ORF">BGW36DRAFT_314023</name>
</gene>
<keyword evidence="10" id="KW-1185">Reference proteome</keyword>
<evidence type="ECO:0000313" key="10">
    <source>
        <dbReference type="Proteomes" id="UP001201262"/>
    </source>
</evidence>
<dbReference type="Gene3D" id="1.20.1250.20">
    <property type="entry name" value="MFS general substrate transporter like domains"/>
    <property type="match status" value="2"/>
</dbReference>
<evidence type="ECO:0000313" key="9">
    <source>
        <dbReference type="EMBL" id="KAH8701555.1"/>
    </source>
</evidence>
<feature type="transmembrane region" description="Helical" evidence="7">
    <location>
        <begin position="512"/>
        <end position="533"/>
    </location>
</feature>
<keyword evidence="5 7" id="KW-0472">Membrane</keyword>
<feature type="transmembrane region" description="Helical" evidence="7">
    <location>
        <begin position="388"/>
        <end position="407"/>
    </location>
</feature>
<feature type="transmembrane region" description="Helical" evidence="7">
    <location>
        <begin position="414"/>
        <end position="435"/>
    </location>
</feature>
<sequence length="601" mass="66531">MAKARSNALVTLVNAFQKYLWIDPTVVIRPEATNLKNQKAVTALIDSHGFDWRVWLVASSGFFTDSYNLFAVNVILPSLSYIYWPDETSDVPDLKINALTLSGSVVGMVVFGILADTYGRRKLYGIELMVVIFGTLGTVQASSGSNNSMSVLGWLMFWRFFMGIGIGAEYPLSAVITAEFAPKHARARMMAAVFLMQALGQLAAALVGLVVLLSLGAKNNLQNLASTDPESKRCVDSIWRIVIGTGVGPALIAILFRVTIPESPRYTLDVDRDGQRALEDTKGYYRGHHSDDDDDDERIVEDRPKFFSFTDLHEYFITQGNWHFLAGTTACWFFLDVAYYGLGISNPRRIAQIWLSTAPTKTSLLLTWQNTDPTETIYDVLKSDGTQYIITVSIGSVIGSVVLIKLIDYVPRKALMMWTFISLAILFAVIGGSLFSVEYSNMHAVTITLYVLSQLAFNLGPNALTFLISAEIFQTRYRATCHGISSAGGKIGSIFVQVLISSYSTSEPKSMSSFLFGFCGCMILGSFCCWIWLPDVQEPRERGKASALRQSLESTNSGRHINGGHVNDTQLNMQGEHLTLANMTDDPMERRSMMSSYKIPN</sequence>